<dbReference type="GO" id="GO:0006310">
    <property type="term" value="P:DNA recombination"/>
    <property type="evidence" value="ECO:0007669"/>
    <property type="project" value="UniProtKB-KW"/>
</dbReference>
<dbReference type="Proteomes" id="UP000010146">
    <property type="component" value="Unassembled WGS sequence"/>
</dbReference>
<keyword evidence="1" id="KW-0233">DNA recombination</keyword>
<organism evidence="2 3">
    <name type="scientific">Caldanaerobacter subterraneus subsp. pacificus DSM 12653</name>
    <dbReference type="NCBI Taxonomy" id="391606"/>
    <lineage>
        <taxon>Bacteria</taxon>
        <taxon>Bacillati</taxon>
        <taxon>Bacillota</taxon>
        <taxon>Clostridia</taxon>
        <taxon>Thermoanaerobacterales</taxon>
        <taxon>Thermoanaerobacteraceae</taxon>
        <taxon>Caldanaerobacter</taxon>
    </lineage>
</organism>
<reference evidence="3" key="3">
    <citation type="submission" date="2015-02" db="EMBL/GenBank/DDBJ databases">
        <title>Genome analysis of three genomes within the thermophilic hydrogenogenic bacterial species Caldanaerobacter subterraneus.</title>
        <authorList>
            <person name="Sant'Anna F.H."/>
            <person name="Lebedinsky A."/>
            <person name="Sokolova T."/>
            <person name="Robb F.T."/>
            <person name="Gonzalez J.M."/>
        </authorList>
    </citation>
    <scope>NUCLEOTIDE SEQUENCE [LARGE SCALE GENOMIC DNA]</scope>
    <source>
        <strain evidence="3">DSM 12653</strain>
    </source>
</reference>
<evidence type="ECO:0000256" key="1">
    <source>
        <dbReference type="ARBA" id="ARBA00023172"/>
    </source>
</evidence>
<sequence>MCERRLSPCKSRRGNKKAKEDLNTVKHLPLEDIKNFFSSLIKRPTWRDEVPLFATENGKPLDRSQWAERVREYCQRAGVKVTPYDLRHTFFDFVSQTQEKIGK</sequence>
<dbReference type="Gene3D" id="1.10.443.10">
    <property type="entry name" value="Intergrase catalytic core"/>
    <property type="match status" value="1"/>
</dbReference>
<gene>
    <name evidence="2" type="ORF">CDSM653_01057</name>
</gene>
<evidence type="ECO:0000313" key="3">
    <source>
        <dbReference type="Proteomes" id="UP000010146"/>
    </source>
</evidence>
<dbReference type="InterPro" id="IPR013762">
    <property type="entry name" value="Integrase-like_cat_sf"/>
</dbReference>
<dbReference type="GO" id="GO:0003677">
    <property type="term" value="F:DNA binding"/>
    <property type="evidence" value="ECO:0007669"/>
    <property type="project" value="InterPro"/>
</dbReference>
<dbReference type="SUPFAM" id="SSF56349">
    <property type="entry name" value="DNA breaking-rejoining enzymes"/>
    <property type="match status" value="1"/>
</dbReference>
<reference evidence="2 3" key="2">
    <citation type="journal article" date="2015" name="BMC Genomics">
        <title>Analysis of three genomes within the thermophilic bacterial species Caldanaerobacter subterraneus with a focus on carbon monoxide dehydrogenase evolution and hydrolase diversity.</title>
        <authorList>
            <person name="Sant'Anna F.H."/>
            <person name="Lebedinsky A.V."/>
            <person name="Sokolova T.G."/>
            <person name="Robb F.T."/>
            <person name="Gonzalez J.M."/>
        </authorList>
    </citation>
    <scope>NUCLEOTIDE SEQUENCE [LARGE SCALE GENOMIC DNA]</scope>
    <source>
        <strain evidence="2 3">DSM 12653</strain>
    </source>
</reference>
<evidence type="ECO:0008006" key="4">
    <source>
        <dbReference type="Google" id="ProtNLM"/>
    </source>
</evidence>
<proteinExistence type="predicted"/>
<name>A0A0F5PMH0_9THEO</name>
<dbReference type="GO" id="GO:0015074">
    <property type="term" value="P:DNA integration"/>
    <property type="evidence" value="ECO:0007669"/>
    <property type="project" value="InterPro"/>
</dbReference>
<protein>
    <recommendedName>
        <fullName evidence="4">Tyr recombinase domain-containing protein</fullName>
    </recommendedName>
</protein>
<evidence type="ECO:0000313" key="2">
    <source>
        <dbReference type="EMBL" id="KKC29828.1"/>
    </source>
</evidence>
<reference evidence="2 3" key="1">
    <citation type="submission" date="2008-07" db="EMBL/GenBank/DDBJ databases">
        <authorList>
            <person name="Gonzalez J."/>
            <person name="Sokolova T."/>
            <person name="Ferriera S."/>
            <person name="Johnson J."/>
            <person name="Kravitz S."/>
            <person name="Beeson K."/>
            <person name="Sutton G."/>
            <person name="Rogers Y.-H."/>
            <person name="Friedman R."/>
            <person name="Frazier M."/>
            <person name="Venter J.C."/>
        </authorList>
    </citation>
    <scope>NUCLEOTIDE SEQUENCE [LARGE SCALE GENOMIC DNA]</scope>
    <source>
        <strain evidence="2 3">DSM 12653</strain>
    </source>
</reference>
<comment type="caution">
    <text evidence="2">The sequence shown here is derived from an EMBL/GenBank/DDBJ whole genome shotgun (WGS) entry which is preliminary data.</text>
</comment>
<accession>A0A0F5PMH0</accession>
<dbReference type="AlphaFoldDB" id="A0A0F5PMH0"/>
<dbReference type="InterPro" id="IPR011010">
    <property type="entry name" value="DNA_brk_join_enz"/>
</dbReference>
<dbReference type="EMBL" id="ABXP02000066">
    <property type="protein sequence ID" value="KKC29828.1"/>
    <property type="molecule type" value="Genomic_DNA"/>
</dbReference>